<evidence type="ECO:0000313" key="7">
    <source>
        <dbReference type="EMBL" id="NYE05894.1"/>
    </source>
</evidence>
<feature type="transmembrane region" description="Helical" evidence="6">
    <location>
        <begin position="208"/>
        <end position="227"/>
    </location>
</feature>
<dbReference type="PANTHER" id="PTHR30250">
    <property type="entry name" value="PST FAMILY PREDICTED COLANIC ACID TRANSPORTER"/>
    <property type="match status" value="1"/>
</dbReference>
<dbReference type="AlphaFoldDB" id="A0A852TF90"/>
<dbReference type="EMBL" id="JACCBX010000005">
    <property type="protein sequence ID" value="NYE05894.1"/>
    <property type="molecule type" value="Genomic_DNA"/>
</dbReference>
<gene>
    <name evidence="7" type="ORF">F4694_002669</name>
</gene>
<reference evidence="8" key="2">
    <citation type="submission" date="2020-08" db="EMBL/GenBank/DDBJ databases">
        <title>The Agave Microbiome: Exploring the role of microbial communities in plant adaptations to desert environments.</title>
        <authorList>
            <person name="Partida-Martinez L.P."/>
        </authorList>
    </citation>
    <scope>NUCLEOTIDE SEQUENCE [LARGE SCALE GENOMIC DNA]</scope>
    <source>
        <strain evidence="8">AT2.8</strain>
    </source>
</reference>
<evidence type="ECO:0000256" key="4">
    <source>
        <dbReference type="ARBA" id="ARBA00022989"/>
    </source>
</evidence>
<evidence type="ECO:0000256" key="5">
    <source>
        <dbReference type="ARBA" id="ARBA00023136"/>
    </source>
</evidence>
<name>A0A852TF90_9BACI</name>
<sequence>MKRLVQNYLYNLGYQIIVLILPFITIPYLTRVLGAENLGIETYTLSIVSIFSAFATSGTTVFATRMVANLRNEQDELNKITYNIFLIRTVMGIIVIIIFYLIAFKLKYTNFLILQMILLLANVLFDFTWYFSGKERFKELTTRNLLVKIVGFLLTIILVKDLGDLDILIIINGLVLLVPNIYFTIIFLREVGKPKRKYFNTETLLNLVKLLSPFFLLAFVTQVYMNIDKLIIEHFNMTYELGIYSQMIKSFNVFLAPITAIGTILMPFMSNLHYKKSQNEMKDILKLSTNLIFLLSIPIFFGLLLISEEFVELYFGHNYIDYLGIFRIGLVLIITGSLSNIIIQQVVLPNFQEKIYLQGLVVATIVRLLILILFINFINIYAAILAFLISELLLLSWCIFKTKKIINVIPELFSLNNLKIICSGLIMIIVLKILSLGIFGSIILGCLIYPLLLTIFRENLSKKIKLNFSKLFNN</sequence>
<keyword evidence="2" id="KW-1003">Cell membrane</keyword>
<evidence type="ECO:0000256" key="3">
    <source>
        <dbReference type="ARBA" id="ARBA00022692"/>
    </source>
</evidence>
<dbReference type="GO" id="GO:0005886">
    <property type="term" value="C:plasma membrane"/>
    <property type="evidence" value="ECO:0007669"/>
    <property type="project" value="UniProtKB-SubCell"/>
</dbReference>
<feature type="transmembrane region" description="Helical" evidence="6">
    <location>
        <begin position="319"/>
        <end position="343"/>
    </location>
</feature>
<evidence type="ECO:0000256" key="2">
    <source>
        <dbReference type="ARBA" id="ARBA00022475"/>
    </source>
</evidence>
<dbReference type="Proteomes" id="UP000548423">
    <property type="component" value="Unassembled WGS sequence"/>
</dbReference>
<proteinExistence type="predicted"/>
<keyword evidence="5 6" id="KW-0472">Membrane</keyword>
<feature type="transmembrane region" description="Helical" evidence="6">
    <location>
        <begin position="112"/>
        <end position="133"/>
    </location>
</feature>
<accession>A0A852TF90</accession>
<protein>
    <submittedName>
        <fullName evidence="7">O-antigen/teichoic acid export membrane protein</fullName>
    </submittedName>
</protein>
<feature type="transmembrane region" description="Helical" evidence="6">
    <location>
        <begin position="12"/>
        <end position="30"/>
    </location>
</feature>
<organism evidence="7 8">
    <name type="scientific">Neobacillus niacini</name>
    <dbReference type="NCBI Taxonomy" id="86668"/>
    <lineage>
        <taxon>Bacteria</taxon>
        <taxon>Bacillati</taxon>
        <taxon>Bacillota</taxon>
        <taxon>Bacilli</taxon>
        <taxon>Bacillales</taxon>
        <taxon>Bacillaceae</taxon>
        <taxon>Neobacillus</taxon>
    </lineage>
</organism>
<dbReference type="InterPro" id="IPR050833">
    <property type="entry name" value="Poly_Biosynth_Transport"/>
</dbReference>
<keyword evidence="4 6" id="KW-1133">Transmembrane helix</keyword>
<feature type="transmembrane region" description="Helical" evidence="6">
    <location>
        <begin position="169"/>
        <end position="188"/>
    </location>
</feature>
<comment type="caution">
    <text evidence="7">The sequence shown here is derived from an EMBL/GenBank/DDBJ whole genome shotgun (WGS) entry which is preliminary data.</text>
</comment>
<evidence type="ECO:0000313" key="8">
    <source>
        <dbReference type="Proteomes" id="UP000548423"/>
    </source>
</evidence>
<dbReference type="Pfam" id="PF01943">
    <property type="entry name" value="Polysacc_synt"/>
    <property type="match status" value="1"/>
</dbReference>
<feature type="transmembrane region" description="Helical" evidence="6">
    <location>
        <begin position="380"/>
        <end position="400"/>
    </location>
</feature>
<feature type="transmembrane region" description="Helical" evidence="6">
    <location>
        <begin position="145"/>
        <end position="163"/>
    </location>
</feature>
<feature type="transmembrane region" description="Helical" evidence="6">
    <location>
        <begin position="247"/>
        <end position="266"/>
    </location>
</feature>
<dbReference type="InterPro" id="IPR002797">
    <property type="entry name" value="Polysacc_synth"/>
</dbReference>
<feature type="transmembrane region" description="Helical" evidence="6">
    <location>
        <begin position="42"/>
        <end position="64"/>
    </location>
</feature>
<evidence type="ECO:0000256" key="6">
    <source>
        <dbReference type="SAM" id="Phobius"/>
    </source>
</evidence>
<feature type="transmembrane region" description="Helical" evidence="6">
    <location>
        <begin position="355"/>
        <end position="374"/>
    </location>
</feature>
<keyword evidence="3 6" id="KW-0812">Transmembrane</keyword>
<feature type="transmembrane region" description="Helical" evidence="6">
    <location>
        <begin position="437"/>
        <end position="456"/>
    </location>
</feature>
<reference evidence="8" key="1">
    <citation type="submission" date="2020-07" db="EMBL/GenBank/DDBJ databases">
        <authorList>
            <person name="Partida-Martinez L."/>
            <person name="Huntemann M."/>
            <person name="Clum A."/>
            <person name="Wang J."/>
            <person name="Palaniappan K."/>
            <person name="Ritter S."/>
            <person name="Chen I.-M."/>
            <person name="Stamatis D."/>
            <person name="Reddy T."/>
            <person name="O'Malley R."/>
            <person name="Daum C."/>
            <person name="Shapiro N."/>
            <person name="Ivanova N."/>
            <person name="Kyrpides N."/>
            <person name="Woyke T."/>
        </authorList>
    </citation>
    <scope>NUCLEOTIDE SEQUENCE [LARGE SCALE GENOMIC DNA]</scope>
    <source>
        <strain evidence="8">AT2.8</strain>
    </source>
</reference>
<evidence type="ECO:0000256" key="1">
    <source>
        <dbReference type="ARBA" id="ARBA00004651"/>
    </source>
</evidence>
<comment type="subcellular location">
    <subcellularLocation>
        <location evidence="1">Cell membrane</location>
        <topology evidence="1">Multi-pass membrane protein</topology>
    </subcellularLocation>
</comment>
<feature type="transmembrane region" description="Helical" evidence="6">
    <location>
        <begin position="85"/>
        <end position="106"/>
    </location>
</feature>
<feature type="transmembrane region" description="Helical" evidence="6">
    <location>
        <begin position="412"/>
        <end position="431"/>
    </location>
</feature>
<dbReference type="PANTHER" id="PTHR30250:SF11">
    <property type="entry name" value="O-ANTIGEN TRANSPORTER-RELATED"/>
    <property type="match status" value="1"/>
</dbReference>
<feature type="transmembrane region" description="Helical" evidence="6">
    <location>
        <begin position="287"/>
        <end position="307"/>
    </location>
</feature>